<dbReference type="InterPro" id="IPR036890">
    <property type="entry name" value="HATPase_C_sf"/>
</dbReference>
<dbReference type="InterPro" id="IPR003594">
    <property type="entry name" value="HATPase_dom"/>
</dbReference>
<keyword evidence="7" id="KW-0902">Two-component regulatory system</keyword>
<dbReference type="InterPro" id="IPR003661">
    <property type="entry name" value="HisK_dim/P_dom"/>
</dbReference>
<organism evidence="9 10">
    <name type="scientific">Aequoribacter fuscus</name>
    <dbReference type="NCBI Taxonomy" id="2518989"/>
    <lineage>
        <taxon>Bacteria</taxon>
        <taxon>Pseudomonadati</taxon>
        <taxon>Pseudomonadota</taxon>
        <taxon>Gammaproteobacteria</taxon>
        <taxon>Cellvibrionales</taxon>
        <taxon>Halieaceae</taxon>
        <taxon>Aequoribacter</taxon>
    </lineage>
</organism>
<dbReference type="GO" id="GO:0000155">
    <property type="term" value="F:phosphorelay sensor kinase activity"/>
    <property type="evidence" value="ECO:0007669"/>
    <property type="project" value="InterPro"/>
</dbReference>
<dbReference type="Pfam" id="PF02518">
    <property type="entry name" value="HATPase_c"/>
    <property type="match status" value="1"/>
</dbReference>
<sequence length="464" mass="52376">MSMIPPLDLPALYLGGMVCSAAVAHYLLKHYLAEAFTGLVRLTILMVMALVCLLFYRDQAPLLVQLVCVAVVYTWLRLLVPFLAMNKKVYTDYRRIMLEGGGAIVLVGGLTYVLMLDYVAPLFRSVVVLGLLVMGVQFTKEHNLPLRLNRYAMSLLSVLAAFALFWWTLRSQALFEDIPLYSISDEFWMAMSLIWVTFFMAIIRLYFSVNSQEKDRIDSLTRAQENRLVLSRQVESLDRQRALGMLASSLQHELRQPLAAMTVNTQLIARALKRNDDADDFVDECLLEVKQALHRFQQHIRAIRGFIGSSEREAYSSIMVEDTIEDVLRFLNPEFSKLNIQIHTAVEPGCELRVAVNQLKHALLHCMMNAMESIQSSSSHQTGGLINLIVKRDDAHCLIRIEDTGSGMTDEQMQKAGQEIFTTKSGRLGLGLMMVNQFLVNCSGHMVLDTEGPNFAIVLALPYE</sequence>
<evidence type="ECO:0000256" key="3">
    <source>
        <dbReference type="ARBA" id="ARBA00022679"/>
    </source>
</evidence>
<keyword evidence="3" id="KW-0808">Transferase</keyword>
<gene>
    <name evidence="9" type="ORF">IMCC3088_817</name>
</gene>
<dbReference type="PROSITE" id="PS50109">
    <property type="entry name" value="HIS_KIN"/>
    <property type="match status" value="1"/>
</dbReference>
<evidence type="ECO:0000256" key="5">
    <source>
        <dbReference type="ARBA" id="ARBA00022777"/>
    </source>
</evidence>
<dbReference type="SUPFAM" id="SSF47384">
    <property type="entry name" value="Homodimeric domain of signal transducing histidine kinase"/>
    <property type="match status" value="1"/>
</dbReference>
<dbReference type="CDD" id="cd00082">
    <property type="entry name" value="HisKA"/>
    <property type="match status" value="1"/>
</dbReference>
<evidence type="ECO:0000256" key="1">
    <source>
        <dbReference type="ARBA" id="ARBA00000085"/>
    </source>
</evidence>
<comment type="caution">
    <text evidence="9">The sequence shown here is derived from an EMBL/GenBank/DDBJ whole genome shotgun (WGS) entry which is preliminary data.</text>
</comment>
<evidence type="ECO:0000256" key="4">
    <source>
        <dbReference type="ARBA" id="ARBA00022741"/>
    </source>
</evidence>
<evidence type="ECO:0000256" key="7">
    <source>
        <dbReference type="ARBA" id="ARBA00023012"/>
    </source>
</evidence>
<keyword evidence="10" id="KW-1185">Reference proteome</keyword>
<dbReference type="PANTHER" id="PTHR43065:SF46">
    <property type="entry name" value="C4-DICARBOXYLATE TRANSPORT SENSOR PROTEIN DCTB"/>
    <property type="match status" value="1"/>
</dbReference>
<evidence type="ECO:0000259" key="8">
    <source>
        <dbReference type="PROSITE" id="PS50109"/>
    </source>
</evidence>
<dbReference type="PANTHER" id="PTHR43065">
    <property type="entry name" value="SENSOR HISTIDINE KINASE"/>
    <property type="match status" value="1"/>
</dbReference>
<dbReference type="AlphaFoldDB" id="F3L0A1"/>
<comment type="catalytic activity">
    <reaction evidence="1">
        <text>ATP + protein L-histidine = ADP + protein N-phospho-L-histidine.</text>
        <dbReference type="EC" id="2.7.13.3"/>
    </reaction>
</comment>
<keyword evidence="5 9" id="KW-0418">Kinase</keyword>
<keyword evidence="4" id="KW-0547">Nucleotide-binding</keyword>
<dbReference type="GO" id="GO:0005524">
    <property type="term" value="F:ATP binding"/>
    <property type="evidence" value="ECO:0007669"/>
    <property type="project" value="UniProtKB-KW"/>
</dbReference>
<dbReference type="Gene3D" id="1.10.287.130">
    <property type="match status" value="1"/>
</dbReference>
<keyword evidence="6" id="KW-0067">ATP-binding</keyword>
<dbReference type="SUPFAM" id="SSF55874">
    <property type="entry name" value="ATPase domain of HSP90 chaperone/DNA topoisomerase II/histidine kinase"/>
    <property type="match status" value="1"/>
</dbReference>
<dbReference type="OrthoDB" id="7052769at2"/>
<protein>
    <recommendedName>
        <fullName evidence="2">histidine kinase</fullName>
        <ecNumber evidence="2">2.7.13.3</ecNumber>
    </recommendedName>
</protein>
<dbReference type="Proteomes" id="UP000005615">
    <property type="component" value="Unassembled WGS sequence"/>
</dbReference>
<evidence type="ECO:0000313" key="9">
    <source>
        <dbReference type="EMBL" id="EGG30211.1"/>
    </source>
</evidence>
<evidence type="ECO:0000313" key="10">
    <source>
        <dbReference type="Proteomes" id="UP000005615"/>
    </source>
</evidence>
<name>F3L0A1_9GAMM</name>
<dbReference type="InterPro" id="IPR036097">
    <property type="entry name" value="HisK_dim/P_sf"/>
</dbReference>
<feature type="domain" description="Histidine kinase" evidence="8">
    <location>
        <begin position="249"/>
        <end position="464"/>
    </location>
</feature>
<evidence type="ECO:0000256" key="6">
    <source>
        <dbReference type="ARBA" id="ARBA00022840"/>
    </source>
</evidence>
<evidence type="ECO:0000256" key="2">
    <source>
        <dbReference type="ARBA" id="ARBA00012438"/>
    </source>
</evidence>
<dbReference type="eggNOG" id="COG5000">
    <property type="taxonomic scope" value="Bacteria"/>
</dbReference>
<dbReference type="InterPro" id="IPR005467">
    <property type="entry name" value="His_kinase_dom"/>
</dbReference>
<reference evidence="9 10" key="1">
    <citation type="journal article" date="2011" name="J. Bacteriol.">
        <title>Genome sequence of strain IMCC3088, a proteorhodopsin-containing marine bacterium belonging to the OM60/NOR5 clade.</title>
        <authorList>
            <person name="Jang Y."/>
            <person name="Oh H.M."/>
            <person name="Kang I."/>
            <person name="Lee K."/>
            <person name="Yang S.J."/>
            <person name="Cho J.C."/>
        </authorList>
    </citation>
    <scope>NUCLEOTIDE SEQUENCE [LARGE SCALE GENOMIC DNA]</scope>
    <source>
        <strain evidence="9 10">IMCC3088</strain>
    </source>
</reference>
<dbReference type="Gene3D" id="3.30.565.10">
    <property type="entry name" value="Histidine kinase-like ATPase, C-terminal domain"/>
    <property type="match status" value="1"/>
</dbReference>
<proteinExistence type="predicted"/>
<dbReference type="EC" id="2.7.13.3" evidence="2"/>
<dbReference type="STRING" id="2518989.IMCC3088_817"/>
<dbReference type="EMBL" id="AEIG01000020">
    <property type="protein sequence ID" value="EGG30211.1"/>
    <property type="molecule type" value="Genomic_DNA"/>
</dbReference>
<accession>F3L0A1</accession>
<dbReference type="SMART" id="SM00387">
    <property type="entry name" value="HATPase_c"/>
    <property type="match status" value="1"/>
</dbReference>